<evidence type="ECO:0000256" key="3">
    <source>
        <dbReference type="ARBA" id="ARBA00023004"/>
    </source>
</evidence>
<name>A0A0F5IYC1_9BACT</name>
<evidence type="ECO:0000256" key="4">
    <source>
        <dbReference type="ARBA" id="ARBA00023014"/>
    </source>
</evidence>
<dbReference type="AlphaFoldDB" id="A0A0F5IYC1"/>
<keyword evidence="2" id="KW-0479">Metal-binding</keyword>
<sequence>MENNEGKILEQTEQDIPKTLWTIDYSKCTVCGECVVACKRGLLKVKDKRIIITSQIDCNWCGDCAGACASDAIVLT</sequence>
<keyword evidence="4" id="KW-0411">Iron-sulfur</keyword>
<accession>A0A0F5IYC1</accession>
<evidence type="ECO:0000256" key="1">
    <source>
        <dbReference type="ARBA" id="ARBA00022485"/>
    </source>
</evidence>
<dbReference type="PANTHER" id="PTHR43687">
    <property type="entry name" value="ADENYLYLSULFATE REDUCTASE, BETA SUBUNIT"/>
    <property type="match status" value="1"/>
</dbReference>
<dbReference type="PANTHER" id="PTHR43687:SF1">
    <property type="entry name" value="FERREDOXIN III"/>
    <property type="match status" value="1"/>
</dbReference>
<gene>
    <name evidence="6" type="ORF">HMPREF1536_04160</name>
</gene>
<keyword evidence="3" id="KW-0408">Iron</keyword>
<organism evidence="6 7">
    <name type="scientific">Parabacteroides gordonii MS-1 = DSM 23371</name>
    <dbReference type="NCBI Taxonomy" id="1203610"/>
    <lineage>
        <taxon>Bacteria</taxon>
        <taxon>Pseudomonadati</taxon>
        <taxon>Bacteroidota</taxon>
        <taxon>Bacteroidia</taxon>
        <taxon>Bacteroidales</taxon>
        <taxon>Tannerellaceae</taxon>
        <taxon>Parabacteroides</taxon>
    </lineage>
</organism>
<evidence type="ECO:0000313" key="6">
    <source>
        <dbReference type="EMBL" id="KKB50621.1"/>
    </source>
</evidence>
<dbReference type="HOGENOM" id="CLU_139698_5_5_10"/>
<reference evidence="6 7" key="1">
    <citation type="submission" date="2013-04" db="EMBL/GenBank/DDBJ databases">
        <title>The Genome Sequence of Parabacteroides gordonii DSM 23371.</title>
        <authorList>
            <consortium name="The Broad Institute Genomics Platform"/>
            <person name="Earl A."/>
            <person name="Ward D."/>
            <person name="Feldgarden M."/>
            <person name="Gevers D."/>
            <person name="Martens E."/>
            <person name="Sakamoto M."/>
            <person name="Benno Y."/>
            <person name="Suzuki N."/>
            <person name="Matsunaga N."/>
            <person name="Koshihara K."/>
            <person name="Seki M."/>
            <person name="Komiya H."/>
            <person name="Walker B."/>
            <person name="Young S."/>
            <person name="Zeng Q."/>
            <person name="Gargeya S."/>
            <person name="Fitzgerald M."/>
            <person name="Haas B."/>
            <person name="Abouelleil A."/>
            <person name="Allen A.W."/>
            <person name="Alvarado L."/>
            <person name="Arachchi H.M."/>
            <person name="Berlin A.M."/>
            <person name="Chapman S.B."/>
            <person name="Gainer-Dewar J."/>
            <person name="Goldberg J."/>
            <person name="Griggs A."/>
            <person name="Gujja S."/>
            <person name="Hansen M."/>
            <person name="Howarth C."/>
            <person name="Imamovic A."/>
            <person name="Ireland A."/>
            <person name="Larimer J."/>
            <person name="McCowan C."/>
            <person name="Murphy C."/>
            <person name="Pearson M."/>
            <person name="Poon T.W."/>
            <person name="Priest M."/>
            <person name="Roberts A."/>
            <person name="Saif S."/>
            <person name="Shea T."/>
            <person name="Sisk P."/>
            <person name="Sykes S."/>
            <person name="Wortman J."/>
            <person name="Nusbaum C."/>
            <person name="Birren B."/>
        </authorList>
    </citation>
    <scope>NUCLEOTIDE SEQUENCE [LARGE SCALE GENOMIC DNA]</scope>
    <source>
        <strain evidence="6 7">MS-1</strain>
    </source>
</reference>
<feature type="domain" description="4Fe-4S ferredoxin-type" evidence="5">
    <location>
        <begin position="49"/>
        <end position="76"/>
    </location>
</feature>
<keyword evidence="1" id="KW-0004">4Fe-4S</keyword>
<dbReference type="STRING" id="1203610.HMPREF1536_04160"/>
<evidence type="ECO:0000259" key="5">
    <source>
        <dbReference type="PROSITE" id="PS51379"/>
    </source>
</evidence>
<dbReference type="RefSeq" id="WP_028729317.1">
    <property type="nucleotide sequence ID" value="NZ_KE386763.1"/>
</dbReference>
<dbReference type="InterPro" id="IPR050572">
    <property type="entry name" value="Fe-S_Ferredoxin"/>
</dbReference>
<dbReference type="PROSITE" id="PS51379">
    <property type="entry name" value="4FE4S_FER_2"/>
    <property type="match status" value="2"/>
</dbReference>
<evidence type="ECO:0000313" key="7">
    <source>
        <dbReference type="Proteomes" id="UP000033035"/>
    </source>
</evidence>
<dbReference type="GO" id="GO:0046872">
    <property type="term" value="F:metal ion binding"/>
    <property type="evidence" value="ECO:0007669"/>
    <property type="project" value="UniProtKB-KW"/>
</dbReference>
<evidence type="ECO:0000256" key="2">
    <source>
        <dbReference type="ARBA" id="ARBA00022723"/>
    </source>
</evidence>
<dbReference type="Pfam" id="PF13187">
    <property type="entry name" value="Fer4_9"/>
    <property type="match status" value="1"/>
</dbReference>
<feature type="domain" description="4Fe-4S ferredoxin-type" evidence="5">
    <location>
        <begin position="19"/>
        <end position="48"/>
    </location>
</feature>
<dbReference type="PATRIC" id="fig|1203610.3.peg.4234"/>
<dbReference type="EMBL" id="AQHW01000020">
    <property type="protein sequence ID" value="KKB50621.1"/>
    <property type="molecule type" value="Genomic_DNA"/>
</dbReference>
<dbReference type="Gene3D" id="3.30.70.20">
    <property type="match status" value="1"/>
</dbReference>
<dbReference type="SUPFAM" id="SSF54862">
    <property type="entry name" value="4Fe-4S ferredoxins"/>
    <property type="match status" value="1"/>
</dbReference>
<dbReference type="GO" id="GO:0051539">
    <property type="term" value="F:4 iron, 4 sulfur cluster binding"/>
    <property type="evidence" value="ECO:0007669"/>
    <property type="project" value="UniProtKB-KW"/>
</dbReference>
<dbReference type="Proteomes" id="UP000033035">
    <property type="component" value="Unassembled WGS sequence"/>
</dbReference>
<proteinExistence type="predicted"/>
<protein>
    <recommendedName>
        <fullName evidence="5">4Fe-4S ferredoxin-type domain-containing protein</fullName>
    </recommendedName>
</protein>
<keyword evidence="7" id="KW-1185">Reference proteome</keyword>
<dbReference type="InterPro" id="IPR017896">
    <property type="entry name" value="4Fe4S_Fe-S-bd"/>
</dbReference>
<comment type="caution">
    <text evidence="6">The sequence shown here is derived from an EMBL/GenBank/DDBJ whole genome shotgun (WGS) entry which is preliminary data.</text>
</comment>